<feature type="compositionally biased region" description="Polar residues" evidence="1">
    <location>
        <begin position="105"/>
        <end position="121"/>
    </location>
</feature>
<dbReference type="Proteomes" id="UP001150238">
    <property type="component" value="Unassembled WGS sequence"/>
</dbReference>
<dbReference type="EMBL" id="JANVFS010000002">
    <property type="protein sequence ID" value="KAJ4494800.1"/>
    <property type="molecule type" value="Genomic_DNA"/>
</dbReference>
<proteinExistence type="predicted"/>
<sequence length="1214" mass="136780">MARKRKAFEDIFGQDKRPAHSPRLPEISDIQVPSSSRPITPVVSFDSSRPSYSPASTNHQRSRDGQRLAFRNFLQQNSEILACSSTDYGVHTSSTIVQAAPPASDPSTTDGPTADTGNNSAPVSSINLASINSNSQNDDLDYGVSVMAQVILDRDSLEFSPLNMSDLEVVVDAARTTDSALAGLFSDPRLKHRSIIDASIRVHSLQKDMQNHLSALQGLSSESEADVIQTVLRRVERAISATSLDLRQEAKRDAVHQEVAEVNAVLEDVKNLVAIWRETYADNSPLRLDNTGAASDIVSDYTTATLIAYTLALTLRLLEGVGRTASSFMLKGMKIFGMSYGLLHPGGTTDLQSKTLSDIPEDIRQLERKFNLDIETTIYAVCPRCSYTYPPIFSDNSPKPTYPPECTYRPMALAEPCNESLLLDNGKPMKCFEVYSFLNWFGRFIALPGVAQYGDAFCEQIAEAHPPEDKGSACDGRFYFELKGDDGKFFVRERGKEGRWFFKFHADFFNIEGNLHGGKHNSTGIMSMSCLNLPLEIREDQAYIYIPGVIQGPREPDARADELLVAYTRGIQCALSDDQQTPYERTHRVVVANISMDAKASHPFAGLVDIGSHAYCATCQTWHKAYLNSVNYEDWEAIDDEYLREGAEKWRNAESRVEREKIEHLYGVRYSEFWRLPYFSPSRQVSIDPMHALKNIFGNFFCDALRLDNPSSTKEPKNKSTTPLSSIAHYYQFTPPPRLSVINSAPITQTDADEQDLLTAVLEWDHLPNDLRLLRHQRALSLLVNISAHKRELSDIHHLLSLSQPSTDSLQTHLRSRLKNKKWGTLLYVCNDLMVFPAEISDEIARKASVTKSDIMKDDMLPRRDVKRILIHQLIDWRMTQSLEALSWAPVDSPAVLERVRQAIQEVTVPSWITKPSEYIGLPRAGTPKADNWRRLFAIFLPLALLSMWQVCSPIAASDAQEMSSVLDTSLYLTLHNFWCFPGERLISRLRSITINNKIGEFESTLLHSFCKGSAFRRWLLRPNCPPLLKVLRRILDKAFGLNKDNRMHAHGEECEVDNLEDSEDHSQFRIATPSELISLVGSRKLECYSRIHAGYGKYYGIPSAPGKGNSFICFYPGGNQQLEWVAGQIKFVLKQDGRTRFVIRRSLPIAFDQTTPDPFRKFWAQGFQAKTVSSAFSSDLEFIEREWLLGHIARWEISESQVICLNLTLKGET</sequence>
<evidence type="ECO:0008006" key="4">
    <source>
        <dbReference type="Google" id="ProtNLM"/>
    </source>
</evidence>
<evidence type="ECO:0000313" key="2">
    <source>
        <dbReference type="EMBL" id="KAJ4494800.1"/>
    </source>
</evidence>
<dbReference type="AlphaFoldDB" id="A0A9W9E0U2"/>
<feature type="compositionally biased region" description="Polar residues" evidence="1">
    <location>
        <begin position="45"/>
        <end position="59"/>
    </location>
</feature>
<name>A0A9W9E0U2_9AGAR</name>
<evidence type="ECO:0000313" key="3">
    <source>
        <dbReference type="Proteomes" id="UP001150238"/>
    </source>
</evidence>
<gene>
    <name evidence="2" type="ORF">C8J55DRAFT_484514</name>
</gene>
<organism evidence="2 3">
    <name type="scientific">Lentinula lateritia</name>
    <dbReference type="NCBI Taxonomy" id="40482"/>
    <lineage>
        <taxon>Eukaryota</taxon>
        <taxon>Fungi</taxon>
        <taxon>Dikarya</taxon>
        <taxon>Basidiomycota</taxon>
        <taxon>Agaricomycotina</taxon>
        <taxon>Agaricomycetes</taxon>
        <taxon>Agaricomycetidae</taxon>
        <taxon>Agaricales</taxon>
        <taxon>Marasmiineae</taxon>
        <taxon>Omphalotaceae</taxon>
        <taxon>Lentinula</taxon>
    </lineage>
</organism>
<feature type="region of interest" description="Disordered" evidence="1">
    <location>
        <begin position="98"/>
        <end position="121"/>
    </location>
</feature>
<reference evidence="2" key="1">
    <citation type="submission" date="2022-08" db="EMBL/GenBank/DDBJ databases">
        <authorList>
            <consortium name="DOE Joint Genome Institute"/>
            <person name="Min B."/>
            <person name="Riley R."/>
            <person name="Sierra-Patev S."/>
            <person name="Naranjo-Ortiz M."/>
            <person name="Looney B."/>
            <person name="Konkel Z."/>
            <person name="Slot J.C."/>
            <person name="Sakamoto Y."/>
            <person name="Steenwyk J.L."/>
            <person name="Rokas A."/>
            <person name="Carro J."/>
            <person name="Camarero S."/>
            <person name="Ferreira P."/>
            <person name="Molpeceres G."/>
            <person name="Ruiz-Duenas F.J."/>
            <person name="Serrano A."/>
            <person name="Henrissat B."/>
            <person name="Drula E."/>
            <person name="Hughes K.W."/>
            <person name="Mata J.L."/>
            <person name="Ishikawa N.K."/>
            <person name="Vargas-Isla R."/>
            <person name="Ushijima S."/>
            <person name="Smith C.A."/>
            <person name="Ahrendt S."/>
            <person name="Andreopoulos W."/>
            <person name="He G."/>
            <person name="Labutti K."/>
            <person name="Lipzen A."/>
            <person name="Ng V."/>
            <person name="Sandor L."/>
            <person name="Barry K."/>
            <person name="Martinez A.T."/>
            <person name="Xiao Y."/>
            <person name="Gibbons J.G."/>
            <person name="Terashima K."/>
            <person name="Hibbett D.S."/>
            <person name="Grigoriev I.V."/>
        </authorList>
    </citation>
    <scope>NUCLEOTIDE SEQUENCE</scope>
    <source>
        <strain evidence="2">Sp2 HRB7682 ss15</strain>
    </source>
</reference>
<protein>
    <recommendedName>
        <fullName evidence="4">Serine threonine protein kinase</fullName>
    </recommendedName>
</protein>
<accession>A0A9W9E0U2</accession>
<feature type="region of interest" description="Disordered" evidence="1">
    <location>
        <begin position="1"/>
        <end position="64"/>
    </location>
</feature>
<comment type="caution">
    <text evidence="2">The sequence shown here is derived from an EMBL/GenBank/DDBJ whole genome shotgun (WGS) entry which is preliminary data.</text>
</comment>
<reference evidence="2" key="2">
    <citation type="journal article" date="2023" name="Proc. Natl. Acad. Sci. U.S.A.">
        <title>A global phylogenomic analysis of the shiitake genus Lentinula.</title>
        <authorList>
            <person name="Sierra-Patev S."/>
            <person name="Min B."/>
            <person name="Naranjo-Ortiz M."/>
            <person name="Looney B."/>
            <person name="Konkel Z."/>
            <person name="Slot J.C."/>
            <person name="Sakamoto Y."/>
            <person name="Steenwyk J.L."/>
            <person name="Rokas A."/>
            <person name="Carro J."/>
            <person name="Camarero S."/>
            <person name="Ferreira P."/>
            <person name="Molpeceres G."/>
            <person name="Ruiz-Duenas F.J."/>
            <person name="Serrano A."/>
            <person name="Henrissat B."/>
            <person name="Drula E."/>
            <person name="Hughes K.W."/>
            <person name="Mata J.L."/>
            <person name="Ishikawa N.K."/>
            <person name="Vargas-Isla R."/>
            <person name="Ushijima S."/>
            <person name="Smith C.A."/>
            <person name="Donoghue J."/>
            <person name="Ahrendt S."/>
            <person name="Andreopoulos W."/>
            <person name="He G."/>
            <person name="LaButti K."/>
            <person name="Lipzen A."/>
            <person name="Ng V."/>
            <person name="Riley R."/>
            <person name="Sandor L."/>
            <person name="Barry K."/>
            <person name="Martinez A.T."/>
            <person name="Xiao Y."/>
            <person name="Gibbons J.G."/>
            <person name="Terashima K."/>
            <person name="Grigoriev I.V."/>
            <person name="Hibbett D."/>
        </authorList>
    </citation>
    <scope>NUCLEOTIDE SEQUENCE</scope>
    <source>
        <strain evidence="2">Sp2 HRB7682 ss15</strain>
    </source>
</reference>
<evidence type="ECO:0000256" key="1">
    <source>
        <dbReference type="SAM" id="MobiDB-lite"/>
    </source>
</evidence>
<feature type="compositionally biased region" description="Basic and acidic residues" evidence="1">
    <location>
        <begin position="7"/>
        <end position="18"/>
    </location>
</feature>